<dbReference type="Proteomes" id="UP000515823">
    <property type="component" value="Chromosome"/>
</dbReference>
<dbReference type="SUPFAM" id="SSF51430">
    <property type="entry name" value="NAD(P)-linked oxidoreductase"/>
    <property type="match status" value="1"/>
</dbReference>
<dbReference type="InterPro" id="IPR050523">
    <property type="entry name" value="AKR_Detox_Biosynth"/>
</dbReference>
<evidence type="ECO:0000313" key="2">
    <source>
        <dbReference type="EMBL" id="QNM05804.1"/>
    </source>
</evidence>
<dbReference type="GO" id="GO:0005829">
    <property type="term" value="C:cytosol"/>
    <property type="evidence" value="ECO:0007669"/>
    <property type="project" value="TreeGrafter"/>
</dbReference>
<dbReference type="PANTHER" id="PTHR43364:SF1">
    <property type="entry name" value="OXIDOREDUCTASE YDHF"/>
    <property type="match status" value="1"/>
</dbReference>
<dbReference type="PANTHER" id="PTHR43364">
    <property type="entry name" value="NADH-SPECIFIC METHYLGLYOXAL REDUCTASE-RELATED"/>
    <property type="match status" value="1"/>
</dbReference>
<dbReference type="CDD" id="cd19092">
    <property type="entry name" value="AKR_BsYcsN_EcYdhF-like"/>
    <property type="match status" value="1"/>
</dbReference>
<dbReference type="AlphaFoldDB" id="A0A7G9G4S2"/>
<keyword evidence="3" id="KW-1185">Reference proteome</keyword>
<evidence type="ECO:0000313" key="3">
    <source>
        <dbReference type="Proteomes" id="UP000515823"/>
    </source>
</evidence>
<dbReference type="KEGG" id="qdo:H9Q78_01115"/>
<dbReference type="InterPro" id="IPR036812">
    <property type="entry name" value="NAD(P)_OxRdtase_dom_sf"/>
</dbReference>
<dbReference type="RefSeq" id="WP_249303066.1">
    <property type="nucleotide sequence ID" value="NZ_CP060634.1"/>
</dbReference>
<name>A0A7G9G4S2_9FIRM</name>
<sequence length="314" mass="35502">MKYIEVGKSGVKASNLVMGCMRLKGKTPAEAEKLIRTAMEEGINYFDHADVYGRAGKRGECEEIFSKAIGLSKPSVREKMIIQSKCGIVKSATGAYDFSKEHILKATDGILSRLNTDYLDFLLLHRPDTLMEPAEVTEAFETLFKQGKVRHFGVSNQKPFQVKLLQKYLPYKLEINQLQLSIVHCPMIDSGISVNMDMEQAYDREGSILEYSRLHDMTIQAWSPFQKGFFGGPFLGDLENYRKLNEVIDRLAAKYEVTNTAIAVAWITRHPANIQVILGTTNIQRMKDACKGSEITLTRDEWYEVYQAAGKKLP</sequence>
<protein>
    <submittedName>
        <fullName evidence="2">Aldo/keto reductase</fullName>
    </submittedName>
</protein>
<evidence type="ECO:0000259" key="1">
    <source>
        <dbReference type="Pfam" id="PF00248"/>
    </source>
</evidence>
<accession>A0A7G9G4S2</accession>
<reference evidence="2 3" key="1">
    <citation type="submission" date="2020-08" db="EMBL/GenBank/DDBJ databases">
        <authorList>
            <person name="Liu C."/>
            <person name="Sun Q."/>
        </authorList>
    </citation>
    <scope>NUCLEOTIDE SEQUENCE [LARGE SCALE GENOMIC DNA]</scope>
    <source>
        <strain evidence="2 3">NSJ-38</strain>
    </source>
</reference>
<dbReference type="Gene3D" id="3.20.20.100">
    <property type="entry name" value="NADP-dependent oxidoreductase domain"/>
    <property type="match status" value="1"/>
</dbReference>
<dbReference type="EMBL" id="CP060634">
    <property type="protein sequence ID" value="QNM05804.1"/>
    <property type="molecule type" value="Genomic_DNA"/>
</dbReference>
<dbReference type="InterPro" id="IPR023210">
    <property type="entry name" value="NADP_OxRdtase_dom"/>
</dbReference>
<feature type="domain" description="NADP-dependent oxidoreductase" evidence="1">
    <location>
        <begin position="16"/>
        <end position="305"/>
    </location>
</feature>
<organism evidence="2 3">
    <name type="scientific">Qiania dongpingensis</name>
    <dbReference type="NCBI Taxonomy" id="2763669"/>
    <lineage>
        <taxon>Bacteria</taxon>
        <taxon>Bacillati</taxon>
        <taxon>Bacillota</taxon>
        <taxon>Clostridia</taxon>
        <taxon>Lachnospirales</taxon>
        <taxon>Lachnospiraceae</taxon>
        <taxon>Qiania</taxon>
    </lineage>
</organism>
<proteinExistence type="predicted"/>
<gene>
    <name evidence="2" type="ORF">H9Q78_01115</name>
</gene>
<dbReference type="Pfam" id="PF00248">
    <property type="entry name" value="Aldo_ket_red"/>
    <property type="match status" value="1"/>
</dbReference>